<dbReference type="InterPro" id="IPR012997">
    <property type="entry name" value="RplA"/>
</dbReference>
<feature type="compositionally biased region" description="Low complexity" evidence="6">
    <location>
        <begin position="309"/>
        <end position="347"/>
    </location>
</feature>
<accession>A0A3M8SNF2</accession>
<feature type="compositionally biased region" description="Pro residues" evidence="6">
    <location>
        <begin position="232"/>
        <end position="245"/>
    </location>
</feature>
<comment type="caution">
    <text evidence="8">The sequence shown here is derived from an EMBL/GenBank/DDBJ whole genome shotgun (WGS) entry which is preliminary data.</text>
</comment>
<keyword evidence="4" id="KW-1003">Cell membrane</keyword>
<keyword evidence="9" id="KW-1185">Reference proteome</keyword>
<dbReference type="GO" id="GO:0042834">
    <property type="term" value="F:peptidoglycan binding"/>
    <property type="evidence" value="ECO:0007669"/>
    <property type="project" value="InterPro"/>
</dbReference>
<feature type="compositionally biased region" description="Polar residues" evidence="6">
    <location>
        <begin position="20"/>
        <end position="29"/>
    </location>
</feature>
<dbReference type="PANTHER" id="PTHR34183:SF1">
    <property type="entry name" value="ENDOLYTIC PEPTIDOGLYCAN TRANSGLYCOSYLASE RLPA"/>
    <property type="match status" value="1"/>
</dbReference>
<sequence>MTRWLAVAVTLGLAACASNPHKSASQPQPLSGDGDVRGAPLPGERKVSPYAPAQEDPRKRGHYTAGGLYAPHIADSTPTDIPDVDRIPEPEVTNEPRSAVGNRPSYSVLGRRYNVLENARGYVEQGNASYYGNKFHGRRTSNLEVYDMYAFTAAHKTLPLPSFARVTNLDNGTSVVVRVNDRGPFHEGRIIDLSYAAAIKLGITQRGTGRVEVRALSPGDQAPVFASAANNPPQPVRQATPPPAPAPTALDKLVAAMPIASARAATPEPRAVVASATAASPATPLLPPGVRIATGRPARLDGDAASRPGVASQGAGTVGASTGGATTATASTSTTTTATGSTAGGATPDWRFDMRQDGRTMTADEFEAWMKSRQVRVATGKPAAGQGPATPAAATAPSAAPAATTPAVATPADTVRAPAAGDAVTLQVASFSARGNADRALAMLHGAGIDDARLLDGQANGQKVWRLRVGPLDATAAPQTAARIVGLGFGPPQRVRE</sequence>
<dbReference type="GO" id="GO:0008932">
    <property type="term" value="F:lytic endotransglycosylase activity"/>
    <property type="evidence" value="ECO:0007669"/>
    <property type="project" value="UniProtKB-UniRule"/>
</dbReference>
<feature type="region of interest" description="Disordered" evidence="6">
    <location>
        <begin position="275"/>
        <end position="352"/>
    </location>
</feature>
<dbReference type="InterPro" id="IPR007730">
    <property type="entry name" value="SPOR-like_dom"/>
</dbReference>
<comment type="similarity">
    <text evidence="4 5">Belongs to the RlpA family.</text>
</comment>
<evidence type="ECO:0000256" key="3">
    <source>
        <dbReference type="ARBA" id="ARBA00023316"/>
    </source>
</evidence>
<dbReference type="CDD" id="cd22268">
    <property type="entry name" value="DPBB_RlpA-like"/>
    <property type="match status" value="1"/>
</dbReference>
<dbReference type="PANTHER" id="PTHR34183">
    <property type="entry name" value="ENDOLYTIC PEPTIDOGLYCAN TRANSGLYCOSYLASE RLPA"/>
    <property type="match status" value="1"/>
</dbReference>
<gene>
    <name evidence="4" type="primary">rlpA</name>
    <name evidence="8" type="ORF">EER27_13020</name>
</gene>
<dbReference type="InterPro" id="IPR009009">
    <property type="entry name" value="RlpA-like_DPBB"/>
</dbReference>
<evidence type="ECO:0000256" key="1">
    <source>
        <dbReference type="ARBA" id="ARBA00022729"/>
    </source>
</evidence>
<dbReference type="GO" id="GO:0009279">
    <property type="term" value="C:cell outer membrane"/>
    <property type="evidence" value="ECO:0007669"/>
    <property type="project" value="TreeGrafter"/>
</dbReference>
<dbReference type="Pfam" id="PF03330">
    <property type="entry name" value="DPBB_1"/>
    <property type="match status" value="1"/>
</dbReference>
<evidence type="ECO:0000256" key="6">
    <source>
        <dbReference type="SAM" id="MobiDB-lite"/>
    </source>
</evidence>
<keyword evidence="4" id="KW-0449">Lipoprotein</keyword>
<feature type="domain" description="SPOR" evidence="7">
    <location>
        <begin position="418"/>
        <end position="497"/>
    </location>
</feature>
<dbReference type="Pfam" id="PF05036">
    <property type="entry name" value="SPOR"/>
    <property type="match status" value="1"/>
</dbReference>
<keyword evidence="1" id="KW-0732">Signal</keyword>
<feature type="region of interest" description="Disordered" evidence="6">
    <location>
        <begin position="19"/>
        <end position="81"/>
    </location>
</feature>
<dbReference type="InterPro" id="IPR036908">
    <property type="entry name" value="RlpA-like_sf"/>
</dbReference>
<keyword evidence="4" id="KW-0564">Palmitate</keyword>
<name>A0A3M8SNF2_9GAMM</name>
<dbReference type="Gene3D" id="2.40.40.10">
    <property type="entry name" value="RlpA-like domain"/>
    <property type="match status" value="1"/>
</dbReference>
<dbReference type="GO" id="GO:0071555">
    <property type="term" value="P:cell wall organization"/>
    <property type="evidence" value="ECO:0007669"/>
    <property type="project" value="UniProtKB-KW"/>
</dbReference>
<comment type="function">
    <text evidence="4">Lytic transglycosylase with a strong preference for naked glycan strands that lack stem peptides.</text>
</comment>
<dbReference type="PROSITE" id="PS51257">
    <property type="entry name" value="PROKAR_LIPOPROTEIN"/>
    <property type="match status" value="1"/>
</dbReference>
<keyword evidence="4" id="KW-0472">Membrane</keyword>
<keyword evidence="2 4" id="KW-0456">Lyase</keyword>
<dbReference type="RefSeq" id="WP_123088560.1">
    <property type="nucleotide sequence ID" value="NZ_RIBS01000006.1"/>
</dbReference>
<dbReference type="InterPro" id="IPR036680">
    <property type="entry name" value="SPOR-like_sf"/>
</dbReference>
<keyword evidence="3 4" id="KW-0961">Cell wall biogenesis/degradation</keyword>
<dbReference type="Gene3D" id="3.30.70.1070">
    <property type="entry name" value="Sporulation related repeat"/>
    <property type="match status" value="1"/>
</dbReference>
<dbReference type="EMBL" id="RIBS01000006">
    <property type="protein sequence ID" value="RNF82827.1"/>
    <property type="molecule type" value="Genomic_DNA"/>
</dbReference>
<evidence type="ECO:0000256" key="2">
    <source>
        <dbReference type="ARBA" id="ARBA00023239"/>
    </source>
</evidence>
<evidence type="ECO:0000313" key="9">
    <source>
        <dbReference type="Proteomes" id="UP000267049"/>
    </source>
</evidence>
<evidence type="ECO:0000256" key="4">
    <source>
        <dbReference type="HAMAP-Rule" id="MF_02071"/>
    </source>
</evidence>
<dbReference type="SUPFAM" id="SSF50685">
    <property type="entry name" value="Barwin-like endoglucanases"/>
    <property type="match status" value="1"/>
</dbReference>
<dbReference type="Proteomes" id="UP000267049">
    <property type="component" value="Unassembled WGS sequence"/>
</dbReference>
<dbReference type="GO" id="GO:0005886">
    <property type="term" value="C:plasma membrane"/>
    <property type="evidence" value="ECO:0007669"/>
    <property type="project" value="UniProtKB-SubCell"/>
</dbReference>
<comment type="subcellular location">
    <subcellularLocation>
        <location evidence="4">Cell membrane</location>
        <topology evidence="4">Lipid-anchor</topology>
    </subcellularLocation>
</comment>
<dbReference type="FunFam" id="2.40.40.10:FF:000003">
    <property type="entry name" value="Endolytic peptidoglycan transglycosylase RlpA"/>
    <property type="match status" value="1"/>
</dbReference>
<organism evidence="8 9">
    <name type="scientific">Montanilutibacter psychrotolerans</name>
    <dbReference type="NCBI Taxonomy" id="1327343"/>
    <lineage>
        <taxon>Bacteria</taxon>
        <taxon>Pseudomonadati</taxon>
        <taxon>Pseudomonadota</taxon>
        <taxon>Gammaproteobacteria</taxon>
        <taxon>Lysobacterales</taxon>
        <taxon>Lysobacteraceae</taxon>
        <taxon>Montanilutibacter</taxon>
    </lineage>
</organism>
<dbReference type="EC" id="4.2.2.-" evidence="4"/>
<reference evidence="8 9" key="1">
    <citation type="submission" date="2018-11" db="EMBL/GenBank/DDBJ databases">
        <title>Lysobacter cryohumiis sp. nov., isolated from soil in the Tianshan Mountains, Xinjiang, China.</title>
        <authorList>
            <person name="Luo Y."/>
            <person name="Sheng H."/>
        </authorList>
    </citation>
    <scope>NUCLEOTIDE SEQUENCE [LARGE SCALE GENOMIC DNA]</scope>
    <source>
        <strain evidence="8 9">ZS60</strain>
    </source>
</reference>
<dbReference type="HAMAP" id="MF_02071">
    <property type="entry name" value="RlpA"/>
    <property type="match status" value="1"/>
</dbReference>
<dbReference type="InterPro" id="IPR034718">
    <property type="entry name" value="RlpA"/>
</dbReference>
<dbReference type="AlphaFoldDB" id="A0A3M8SNF2"/>
<dbReference type="OrthoDB" id="9779128at2"/>
<protein>
    <recommendedName>
        <fullName evidence="4">Endolytic peptidoglycan transglycosylase RlpA</fullName>
        <ecNumber evidence="4">4.2.2.-</ecNumber>
    </recommendedName>
</protein>
<dbReference type="PROSITE" id="PS51724">
    <property type="entry name" value="SPOR"/>
    <property type="match status" value="1"/>
</dbReference>
<feature type="region of interest" description="Disordered" evidence="6">
    <location>
        <begin position="378"/>
        <end position="398"/>
    </location>
</feature>
<dbReference type="NCBIfam" id="TIGR00413">
    <property type="entry name" value="rlpA"/>
    <property type="match status" value="1"/>
</dbReference>
<dbReference type="SUPFAM" id="SSF110997">
    <property type="entry name" value="Sporulation related repeat"/>
    <property type="match status" value="1"/>
</dbReference>
<feature type="region of interest" description="Disordered" evidence="6">
    <location>
        <begin position="222"/>
        <end position="245"/>
    </location>
</feature>
<evidence type="ECO:0000259" key="7">
    <source>
        <dbReference type="PROSITE" id="PS51724"/>
    </source>
</evidence>
<dbReference type="GO" id="GO:0000270">
    <property type="term" value="P:peptidoglycan metabolic process"/>
    <property type="evidence" value="ECO:0007669"/>
    <property type="project" value="UniProtKB-UniRule"/>
</dbReference>
<evidence type="ECO:0000256" key="5">
    <source>
        <dbReference type="RuleBase" id="RU003495"/>
    </source>
</evidence>
<proteinExistence type="inferred from homology"/>
<evidence type="ECO:0000313" key="8">
    <source>
        <dbReference type="EMBL" id="RNF82827.1"/>
    </source>
</evidence>